<proteinExistence type="predicted"/>
<organism evidence="2 3">
    <name type="scientific">Pseudomonas bijieensis</name>
    <dbReference type="NCBI Taxonomy" id="2681983"/>
    <lineage>
        <taxon>Bacteria</taxon>
        <taxon>Pseudomonadati</taxon>
        <taxon>Pseudomonadota</taxon>
        <taxon>Gammaproteobacteria</taxon>
        <taxon>Pseudomonadales</taxon>
        <taxon>Pseudomonadaceae</taxon>
        <taxon>Pseudomonas</taxon>
    </lineage>
</organism>
<dbReference type="KEGG" id="pbz:GN234_05630"/>
<name>A0A6N1CB14_9PSED</name>
<feature type="transmembrane region" description="Helical" evidence="1">
    <location>
        <begin position="46"/>
        <end position="73"/>
    </location>
</feature>
<feature type="transmembrane region" description="Helical" evidence="1">
    <location>
        <begin position="85"/>
        <end position="109"/>
    </location>
</feature>
<keyword evidence="1" id="KW-0472">Membrane</keyword>
<feature type="transmembrane region" description="Helical" evidence="1">
    <location>
        <begin position="115"/>
        <end position="132"/>
    </location>
</feature>
<dbReference type="Proteomes" id="UP000509545">
    <property type="component" value="Chromosome"/>
</dbReference>
<keyword evidence="3" id="KW-1185">Reference proteome</keyword>
<reference evidence="2 3" key="1">
    <citation type="submission" date="2020-02" db="EMBL/GenBank/DDBJ databases">
        <authorList>
            <person name="Liang J."/>
        </authorList>
    </citation>
    <scope>NUCLEOTIDE SEQUENCE [LARGE SCALE GENOMIC DNA]</scope>
    <source>
        <strain evidence="2 3">L22-9</strain>
    </source>
</reference>
<dbReference type="EMBL" id="CP048810">
    <property type="protein sequence ID" value="QKS81456.1"/>
    <property type="molecule type" value="Genomic_DNA"/>
</dbReference>
<keyword evidence="1" id="KW-1133">Transmembrane helix</keyword>
<dbReference type="AlphaFoldDB" id="A0A6N1CB14"/>
<evidence type="ECO:0000313" key="2">
    <source>
        <dbReference type="EMBL" id="QKS81456.1"/>
    </source>
</evidence>
<sequence>MKRSAQGLGVAVVCVLVACAMLFFFATDGAVENPEDLNDTQGISSVAMYLVILIILTATSVALTGLGSVIQVFLNHQPFSLRMGLYVLTNTPLSLTSLMGALISVIYTYDTVSGVVAALLFSLSFALVLLGAPERSK</sequence>
<accession>A0A6N1CB14</accession>
<keyword evidence="1" id="KW-0812">Transmembrane</keyword>
<feature type="transmembrane region" description="Helical" evidence="1">
    <location>
        <begin position="7"/>
        <end position="26"/>
    </location>
</feature>
<protein>
    <submittedName>
        <fullName evidence="2">Uncharacterized protein</fullName>
    </submittedName>
</protein>
<dbReference type="PROSITE" id="PS51257">
    <property type="entry name" value="PROKAR_LIPOPROTEIN"/>
    <property type="match status" value="1"/>
</dbReference>
<evidence type="ECO:0000256" key="1">
    <source>
        <dbReference type="SAM" id="Phobius"/>
    </source>
</evidence>
<dbReference type="RefSeq" id="WP_176688049.1">
    <property type="nucleotide sequence ID" value="NZ_CP048810.1"/>
</dbReference>
<gene>
    <name evidence="2" type="ORF">GN234_05630</name>
</gene>
<evidence type="ECO:0000313" key="3">
    <source>
        <dbReference type="Proteomes" id="UP000509545"/>
    </source>
</evidence>